<comment type="caution">
    <text evidence="2">The sequence shown here is derived from an EMBL/GenBank/DDBJ whole genome shotgun (WGS) entry which is preliminary data.</text>
</comment>
<dbReference type="FunFam" id="3.40.50.300:FF:001329">
    <property type="entry name" value="Small GTP-binding protein, putative"/>
    <property type="match status" value="1"/>
</dbReference>
<dbReference type="InterPro" id="IPR027417">
    <property type="entry name" value="P-loop_NTPase"/>
</dbReference>
<dbReference type="AlphaFoldDB" id="X1BNQ6"/>
<dbReference type="GO" id="GO:0003924">
    <property type="term" value="F:GTPase activity"/>
    <property type="evidence" value="ECO:0007669"/>
    <property type="project" value="InterPro"/>
</dbReference>
<dbReference type="SMART" id="SM00173">
    <property type="entry name" value="RAS"/>
    <property type="match status" value="1"/>
</dbReference>
<gene>
    <name evidence="2" type="ORF">S01H4_31756</name>
</gene>
<evidence type="ECO:0008006" key="3">
    <source>
        <dbReference type="Google" id="ProtNLM"/>
    </source>
</evidence>
<organism evidence="2">
    <name type="scientific">marine sediment metagenome</name>
    <dbReference type="NCBI Taxonomy" id="412755"/>
    <lineage>
        <taxon>unclassified sequences</taxon>
        <taxon>metagenomes</taxon>
        <taxon>ecological metagenomes</taxon>
    </lineage>
</organism>
<dbReference type="Gene3D" id="3.40.50.300">
    <property type="entry name" value="P-loop containing nucleotide triphosphate hydrolases"/>
    <property type="match status" value="1"/>
</dbReference>
<accession>X1BNQ6</accession>
<dbReference type="NCBIfam" id="TIGR00231">
    <property type="entry name" value="small_GTP"/>
    <property type="match status" value="1"/>
</dbReference>
<dbReference type="PANTHER" id="PTHR47978">
    <property type="match status" value="1"/>
</dbReference>
<dbReference type="PROSITE" id="PS51421">
    <property type="entry name" value="RAS"/>
    <property type="match status" value="1"/>
</dbReference>
<dbReference type="SMART" id="SM00174">
    <property type="entry name" value="RHO"/>
    <property type="match status" value="1"/>
</dbReference>
<dbReference type="InterPro" id="IPR005225">
    <property type="entry name" value="Small_GTP-bd"/>
</dbReference>
<reference evidence="2" key="1">
    <citation type="journal article" date="2014" name="Front. Microbiol.">
        <title>High frequency of phylogenetically diverse reductive dehalogenase-homologous genes in deep subseafloor sedimentary metagenomes.</title>
        <authorList>
            <person name="Kawai M."/>
            <person name="Futagami T."/>
            <person name="Toyoda A."/>
            <person name="Takaki Y."/>
            <person name="Nishi S."/>
            <person name="Hori S."/>
            <person name="Arai W."/>
            <person name="Tsubouchi T."/>
            <person name="Morono Y."/>
            <person name="Uchiyama I."/>
            <person name="Ito T."/>
            <person name="Fujiyama A."/>
            <person name="Inagaki F."/>
            <person name="Takami H."/>
        </authorList>
    </citation>
    <scope>NUCLEOTIDE SEQUENCE</scope>
    <source>
        <strain evidence="2">Expedition CK06-06</strain>
    </source>
</reference>
<proteinExistence type="predicted"/>
<dbReference type="Pfam" id="PF00071">
    <property type="entry name" value="Ras"/>
    <property type="match status" value="1"/>
</dbReference>
<evidence type="ECO:0000256" key="1">
    <source>
        <dbReference type="ARBA" id="ARBA00022741"/>
    </source>
</evidence>
<protein>
    <recommendedName>
        <fullName evidence="3">GTP-binding protein</fullName>
    </recommendedName>
</protein>
<dbReference type="CDD" id="cd00154">
    <property type="entry name" value="Rab"/>
    <property type="match status" value="1"/>
</dbReference>
<name>X1BNQ6_9ZZZZ</name>
<dbReference type="GO" id="GO:0005525">
    <property type="term" value="F:GTP binding"/>
    <property type="evidence" value="ECO:0007669"/>
    <property type="project" value="InterPro"/>
</dbReference>
<dbReference type="PRINTS" id="PR00449">
    <property type="entry name" value="RASTRNSFRMNG"/>
</dbReference>
<keyword evidence="1" id="KW-0547">Nucleotide-binding</keyword>
<dbReference type="EMBL" id="BART01016527">
    <property type="protein sequence ID" value="GAG82832.1"/>
    <property type="molecule type" value="Genomic_DNA"/>
</dbReference>
<dbReference type="SMART" id="SM00175">
    <property type="entry name" value="RAB"/>
    <property type="match status" value="1"/>
</dbReference>
<sequence>MSIEANYVVKICLLGEANVGKTSLVYRFIENKFRGNYKSTLGVNLLKKDMKMVKYGEVSAQIWDLGGQESFKSLRKLYLEGANGGLVIYDSTKRSSFEKLYDWIQDFKDARGDEPLLLIGNKNDLTDNIKIEESEALELAQNYNMEFLSTSAKTGANVEEAFLKVIKTILDKSL</sequence>
<dbReference type="PROSITE" id="PS51419">
    <property type="entry name" value="RAB"/>
    <property type="match status" value="1"/>
</dbReference>
<dbReference type="SUPFAM" id="SSF52540">
    <property type="entry name" value="P-loop containing nucleoside triphosphate hydrolases"/>
    <property type="match status" value="1"/>
</dbReference>
<dbReference type="SMART" id="SM00177">
    <property type="entry name" value="ARF"/>
    <property type="match status" value="1"/>
</dbReference>
<evidence type="ECO:0000313" key="2">
    <source>
        <dbReference type="EMBL" id="GAG82832.1"/>
    </source>
</evidence>
<dbReference type="InterPro" id="IPR001806">
    <property type="entry name" value="Small_GTPase"/>
</dbReference>
<dbReference type="PROSITE" id="PS51417">
    <property type="entry name" value="ARF"/>
    <property type="match status" value="1"/>
</dbReference>